<keyword evidence="2" id="KW-1185">Reference proteome</keyword>
<comment type="caution">
    <text evidence="1">The sequence shown here is derived from an EMBL/GenBank/DDBJ whole genome shotgun (WGS) entry which is preliminary data.</text>
</comment>
<dbReference type="EMBL" id="CM045762">
    <property type="protein sequence ID" value="KAI8011373.1"/>
    <property type="molecule type" value="Genomic_DNA"/>
</dbReference>
<gene>
    <name evidence="1" type="ORF">LOK49_LG06G02012</name>
</gene>
<accession>A0ACC0HCP3</accession>
<sequence length="466" mass="51916">MEKGKKSYSAHVLAIPYPSQGHINPLLQLCKRLVSKGLKATFAITIFISNSIHHHHHHPPQSNSSLQFDTISDGCDQAGFPQAGSVQDYLARLEAAGSQTLAELIRKYGSSDNPIDCIIYDAYLPWALDVAKQFGLAGATFFTQPCAVDYIYYYVHHGLLKLPVESSPVSIPGLPLLELKDMPSFIYVHGSYPAYFELVLNQFSNVDKADYVLVNTFYQLEAQVVDSMSKLVSPLMTIGPTIPSSYLDNQLENDNDYGFDLYHLDPSACTNWLSTKPKGSVVYVSFGSMADLGEEQMEELAWGLLESNFYFLWVVRDSEKEKLPTKFKQETLGKGLLVGWCSQLEVLSSESMGCFFSHCGWNSTVEALSLGVPMVAIPQWTDQLTNAKFVQDVWKVGVRVKVDEKGIVRREEVEACIREVMEGEKGKEVKENAVKWRDAAKQAVTKGGTSNRNIDEFVSKLTSSLC</sequence>
<dbReference type="Proteomes" id="UP001060215">
    <property type="component" value="Chromosome 5"/>
</dbReference>
<proteinExistence type="predicted"/>
<reference evidence="1 2" key="1">
    <citation type="journal article" date="2022" name="Plant J.">
        <title>Chromosome-level genome of Camellia lanceoleosa provides a valuable resource for understanding genome evolution and self-incompatibility.</title>
        <authorList>
            <person name="Gong W."/>
            <person name="Xiao S."/>
            <person name="Wang L."/>
            <person name="Liao Z."/>
            <person name="Chang Y."/>
            <person name="Mo W."/>
            <person name="Hu G."/>
            <person name="Li W."/>
            <person name="Zhao G."/>
            <person name="Zhu H."/>
            <person name="Hu X."/>
            <person name="Ji K."/>
            <person name="Xiang X."/>
            <person name="Song Q."/>
            <person name="Yuan D."/>
            <person name="Jin S."/>
            <person name="Zhang L."/>
        </authorList>
    </citation>
    <scope>NUCLEOTIDE SEQUENCE [LARGE SCALE GENOMIC DNA]</scope>
    <source>
        <strain evidence="1">SQ_2022a</strain>
    </source>
</reference>
<evidence type="ECO:0000313" key="1">
    <source>
        <dbReference type="EMBL" id="KAI8011373.1"/>
    </source>
</evidence>
<protein>
    <submittedName>
        <fullName evidence="1">Flavonol 7-O-beta-glucosyltransferase UGT74F1</fullName>
    </submittedName>
</protein>
<name>A0ACC0HCP3_9ERIC</name>
<organism evidence="1 2">
    <name type="scientific">Camellia lanceoleosa</name>
    <dbReference type="NCBI Taxonomy" id="1840588"/>
    <lineage>
        <taxon>Eukaryota</taxon>
        <taxon>Viridiplantae</taxon>
        <taxon>Streptophyta</taxon>
        <taxon>Embryophyta</taxon>
        <taxon>Tracheophyta</taxon>
        <taxon>Spermatophyta</taxon>
        <taxon>Magnoliopsida</taxon>
        <taxon>eudicotyledons</taxon>
        <taxon>Gunneridae</taxon>
        <taxon>Pentapetalae</taxon>
        <taxon>asterids</taxon>
        <taxon>Ericales</taxon>
        <taxon>Theaceae</taxon>
        <taxon>Camellia</taxon>
    </lineage>
</organism>
<evidence type="ECO:0000313" key="2">
    <source>
        <dbReference type="Proteomes" id="UP001060215"/>
    </source>
</evidence>